<dbReference type="Proteomes" id="UP000276133">
    <property type="component" value="Unassembled WGS sequence"/>
</dbReference>
<keyword evidence="2" id="KW-1185">Reference proteome</keyword>
<sequence length="118" mass="13923">MVYLEKYELDLEEKDGALTICFKKLQVWNRKVDCSLISFTSRKPFIEFTEHCDRINLYYEDTSGQSKCFEVYTGVRKEVKICQPDWKTLILIARLQNFADGLVLIGSKEIEMHLKFKT</sequence>
<dbReference type="AlphaFoldDB" id="A0A3M7RKY8"/>
<reference evidence="1 2" key="1">
    <citation type="journal article" date="2018" name="Sci. Rep.">
        <title>Genomic signatures of local adaptation to the degree of environmental predictability in rotifers.</title>
        <authorList>
            <person name="Franch-Gras L."/>
            <person name="Hahn C."/>
            <person name="Garcia-Roger E.M."/>
            <person name="Carmona M.J."/>
            <person name="Serra M."/>
            <person name="Gomez A."/>
        </authorList>
    </citation>
    <scope>NUCLEOTIDE SEQUENCE [LARGE SCALE GENOMIC DNA]</scope>
    <source>
        <strain evidence="1">HYR1</strain>
    </source>
</reference>
<dbReference type="EMBL" id="REGN01003165">
    <property type="protein sequence ID" value="RNA24139.1"/>
    <property type="molecule type" value="Genomic_DNA"/>
</dbReference>
<comment type="caution">
    <text evidence="1">The sequence shown here is derived from an EMBL/GenBank/DDBJ whole genome shotgun (WGS) entry which is preliminary data.</text>
</comment>
<evidence type="ECO:0000313" key="2">
    <source>
        <dbReference type="Proteomes" id="UP000276133"/>
    </source>
</evidence>
<name>A0A3M7RKY8_BRAPC</name>
<accession>A0A3M7RKY8</accession>
<proteinExistence type="predicted"/>
<evidence type="ECO:0000313" key="1">
    <source>
        <dbReference type="EMBL" id="RNA24139.1"/>
    </source>
</evidence>
<gene>
    <name evidence="1" type="ORF">BpHYR1_028002</name>
</gene>
<protein>
    <submittedName>
        <fullName evidence="1">Uncharacterized protein</fullName>
    </submittedName>
</protein>
<organism evidence="1 2">
    <name type="scientific">Brachionus plicatilis</name>
    <name type="common">Marine rotifer</name>
    <name type="synonym">Brachionus muelleri</name>
    <dbReference type="NCBI Taxonomy" id="10195"/>
    <lineage>
        <taxon>Eukaryota</taxon>
        <taxon>Metazoa</taxon>
        <taxon>Spiralia</taxon>
        <taxon>Gnathifera</taxon>
        <taxon>Rotifera</taxon>
        <taxon>Eurotatoria</taxon>
        <taxon>Monogononta</taxon>
        <taxon>Pseudotrocha</taxon>
        <taxon>Ploima</taxon>
        <taxon>Brachionidae</taxon>
        <taxon>Brachionus</taxon>
    </lineage>
</organism>